<evidence type="ECO:0008006" key="5">
    <source>
        <dbReference type="Google" id="ProtNLM"/>
    </source>
</evidence>
<sequence length="66" mass="7281">METITEWINNNYTWVFSGAGIFVLGGIIALFKRKVSSGITQKQRSGNNSTNIQAGGNVEFTQKNDK</sequence>
<dbReference type="EMBL" id="CP073344">
    <property type="protein sequence ID" value="UTW03916.1"/>
    <property type="molecule type" value="Genomic_DNA"/>
</dbReference>
<reference evidence="3" key="1">
    <citation type="submission" date="2021-04" db="EMBL/GenBank/DDBJ databases">
        <title>Oceanospirillales bacteria with DddD are important DMSP degraders in coastal seawater.</title>
        <authorList>
            <person name="Liu J."/>
        </authorList>
    </citation>
    <scope>NUCLEOTIDE SEQUENCE</scope>
    <source>
        <strain evidence="3">GY6</strain>
    </source>
</reference>
<gene>
    <name evidence="3" type="ORF">KDX31_02465</name>
</gene>
<keyword evidence="2" id="KW-0472">Membrane</keyword>
<evidence type="ECO:0000256" key="2">
    <source>
        <dbReference type="SAM" id="Phobius"/>
    </source>
</evidence>
<keyword evidence="4" id="KW-1185">Reference proteome</keyword>
<dbReference type="Proteomes" id="UP001059950">
    <property type="component" value="Chromosome"/>
</dbReference>
<accession>A0ABY5GVA3</accession>
<keyword evidence="2" id="KW-1133">Transmembrane helix</keyword>
<feature type="transmembrane region" description="Helical" evidence="2">
    <location>
        <begin position="12"/>
        <end position="31"/>
    </location>
</feature>
<organism evidence="3 4">
    <name type="scientific">Amphritea atlantica</name>
    <dbReference type="NCBI Taxonomy" id="355243"/>
    <lineage>
        <taxon>Bacteria</taxon>
        <taxon>Pseudomonadati</taxon>
        <taxon>Pseudomonadota</taxon>
        <taxon>Gammaproteobacteria</taxon>
        <taxon>Oceanospirillales</taxon>
        <taxon>Oceanospirillaceae</taxon>
        <taxon>Amphritea</taxon>
    </lineage>
</organism>
<evidence type="ECO:0000313" key="4">
    <source>
        <dbReference type="Proteomes" id="UP001059950"/>
    </source>
</evidence>
<evidence type="ECO:0000256" key="1">
    <source>
        <dbReference type="SAM" id="MobiDB-lite"/>
    </source>
</evidence>
<feature type="compositionally biased region" description="Polar residues" evidence="1">
    <location>
        <begin position="41"/>
        <end position="54"/>
    </location>
</feature>
<name>A0ABY5GVA3_9GAMM</name>
<proteinExistence type="predicted"/>
<protein>
    <recommendedName>
        <fullName evidence="5">LPXTG-motif cell wall anchor domain-containing protein</fullName>
    </recommendedName>
</protein>
<feature type="region of interest" description="Disordered" evidence="1">
    <location>
        <begin position="41"/>
        <end position="66"/>
    </location>
</feature>
<evidence type="ECO:0000313" key="3">
    <source>
        <dbReference type="EMBL" id="UTW03916.1"/>
    </source>
</evidence>
<keyword evidence="2" id="KW-0812">Transmembrane</keyword>